<keyword evidence="1 2" id="KW-0694">RNA-binding</keyword>
<dbReference type="PANTHER" id="PTHR48024:SF56">
    <property type="entry name" value="HETEROGENEOUS NUCLEAR RIBONUCLEOPROTEIN A0"/>
    <property type="match status" value="1"/>
</dbReference>
<dbReference type="SUPFAM" id="SSF54928">
    <property type="entry name" value="RNA-binding domain, RBD"/>
    <property type="match status" value="1"/>
</dbReference>
<dbReference type="InterPro" id="IPR012677">
    <property type="entry name" value="Nucleotide-bd_a/b_plait_sf"/>
</dbReference>
<name>A0A507EK80_9FUNG</name>
<dbReference type="Pfam" id="PF00076">
    <property type="entry name" value="RRM_1"/>
    <property type="match status" value="1"/>
</dbReference>
<protein>
    <recommendedName>
        <fullName evidence="3">RRM domain-containing protein</fullName>
    </recommendedName>
</protein>
<feature type="domain" description="RRM" evidence="3">
    <location>
        <begin position="2"/>
        <end position="44"/>
    </location>
</feature>
<evidence type="ECO:0000313" key="4">
    <source>
        <dbReference type="EMBL" id="TPX64493.1"/>
    </source>
</evidence>
<evidence type="ECO:0000259" key="3">
    <source>
        <dbReference type="PROSITE" id="PS50102"/>
    </source>
</evidence>
<evidence type="ECO:0000256" key="1">
    <source>
        <dbReference type="ARBA" id="ARBA00022884"/>
    </source>
</evidence>
<dbReference type="PANTHER" id="PTHR48024">
    <property type="entry name" value="GEO13361P1-RELATED"/>
    <property type="match status" value="1"/>
</dbReference>
<dbReference type="GO" id="GO:0003723">
    <property type="term" value="F:RNA binding"/>
    <property type="evidence" value="ECO:0007669"/>
    <property type="project" value="UniProtKB-UniRule"/>
</dbReference>
<dbReference type="GO" id="GO:0005634">
    <property type="term" value="C:nucleus"/>
    <property type="evidence" value="ECO:0007669"/>
    <property type="project" value="TreeGrafter"/>
</dbReference>
<evidence type="ECO:0000256" key="2">
    <source>
        <dbReference type="PROSITE-ProRule" id="PRU00176"/>
    </source>
</evidence>
<reference evidence="4 5" key="1">
    <citation type="journal article" date="2019" name="Sci. Rep.">
        <title>Comparative genomics of chytrid fungi reveal insights into the obligate biotrophic and pathogenic lifestyle of Synchytrium endobioticum.</title>
        <authorList>
            <person name="van de Vossenberg B.T.L.H."/>
            <person name="Warris S."/>
            <person name="Nguyen H.D.T."/>
            <person name="van Gent-Pelzer M.P.E."/>
            <person name="Joly D.L."/>
            <person name="van de Geest H.C."/>
            <person name="Bonants P.J.M."/>
            <person name="Smith D.S."/>
            <person name="Levesque C.A."/>
            <person name="van der Lee T.A.J."/>
        </authorList>
    </citation>
    <scope>NUCLEOTIDE SEQUENCE [LARGE SCALE GENOMIC DNA]</scope>
    <source>
        <strain evidence="4 5">CBS 675.73</strain>
    </source>
</reference>
<dbReference type="EMBL" id="QEAP01000544">
    <property type="protein sequence ID" value="TPX64493.1"/>
    <property type="molecule type" value="Genomic_DNA"/>
</dbReference>
<dbReference type="InterPro" id="IPR035979">
    <property type="entry name" value="RBD_domain_sf"/>
</dbReference>
<keyword evidence="5" id="KW-1185">Reference proteome</keyword>
<accession>A0A507EK80</accession>
<organism evidence="4 5">
    <name type="scientific">Chytriomyces confervae</name>
    <dbReference type="NCBI Taxonomy" id="246404"/>
    <lineage>
        <taxon>Eukaryota</taxon>
        <taxon>Fungi</taxon>
        <taxon>Fungi incertae sedis</taxon>
        <taxon>Chytridiomycota</taxon>
        <taxon>Chytridiomycota incertae sedis</taxon>
        <taxon>Chytridiomycetes</taxon>
        <taxon>Chytridiales</taxon>
        <taxon>Chytriomycetaceae</taxon>
        <taxon>Chytriomyces</taxon>
    </lineage>
</organism>
<dbReference type="SMART" id="SM00360">
    <property type="entry name" value="RRM"/>
    <property type="match status" value="1"/>
</dbReference>
<dbReference type="InterPro" id="IPR000504">
    <property type="entry name" value="RRM_dom"/>
</dbReference>
<evidence type="ECO:0000313" key="5">
    <source>
        <dbReference type="Proteomes" id="UP000320333"/>
    </source>
</evidence>
<dbReference type="STRING" id="246404.A0A507EK80"/>
<sequence>MTKLFVGNLSWGTTDDSLVQAFSAYGNVTDAIVLKDRETGEHFIHASFLSCSCYRVGSVHLLFAPLFHKFFHETLLGWNRYQLATCPLFYYCFLI</sequence>
<dbReference type="PROSITE" id="PS50102">
    <property type="entry name" value="RRM"/>
    <property type="match status" value="1"/>
</dbReference>
<dbReference type="Gene3D" id="3.30.70.330">
    <property type="match status" value="1"/>
</dbReference>
<dbReference type="OrthoDB" id="439808at2759"/>
<proteinExistence type="predicted"/>
<comment type="caution">
    <text evidence="4">The sequence shown here is derived from an EMBL/GenBank/DDBJ whole genome shotgun (WGS) entry which is preliminary data.</text>
</comment>
<dbReference type="InterPro" id="IPR050886">
    <property type="entry name" value="RNA-binding_reg"/>
</dbReference>
<dbReference type="Proteomes" id="UP000320333">
    <property type="component" value="Unassembled WGS sequence"/>
</dbReference>
<dbReference type="AlphaFoldDB" id="A0A507EK80"/>
<gene>
    <name evidence="4" type="ORF">CcCBS67573_g08405</name>
</gene>